<feature type="compositionally biased region" description="Polar residues" evidence="1">
    <location>
        <begin position="794"/>
        <end position="804"/>
    </location>
</feature>
<organism evidence="2 3">
    <name type="scientific">Plutella xylostella</name>
    <name type="common">Diamondback moth</name>
    <name type="synonym">Plutella maculipennis</name>
    <dbReference type="NCBI Taxonomy" id="51655"/>
    <lineage>
        <taxon>Eukaryota</taxon>
        <taxon>Metazoa</taxon>
        <taxon>Ecdysozoa</taxon>
        <taxon>Arthropoda</taxon>
        <taxon>Hexapoda</taxon>
        <taxon>Insecta</taxon>
        <taxon>Pterygota</taxon>
        <taxon>Neoptera</taxon>
        <taxon>Endopterygota</taxon>
        <taxon>Lepidoptera</taxon>
        <taxon>Glossata</taxon>
        <taxon>Ditrysia</taxon>
        <taxon>Yponomeutoidea</taxon>
        <taxon>Plutellidae</taxon>
        <taxon>Plutella</taxon>
    </lineage>
</organism>
<evidence type="ECO:0000313" key="3">
    <source>
        <dbReference type="Proteomes" id="UP000823941"/>
    </source>
</evidence>
<sequence length="1012" mass="113177">MKLNNHMEGGTIATENLITSIASLGTESKENNTIHAILKNFLASEKEMAIKQNESANKYIYTVPVKSPTTPYKNDRVKSLNEAKEAFLKSTVSSSDSNVQNYAPKKEEVTLHYAQIAVTTASEDTRSTGGGLNPKRHMHSFKNEAKSLAPDVTLMRKKIEQQQQRKVSFKIKNASSSHRRPPLATRTVTITSNKVSELTNKFNNLVQESHNGTVKQSKLVKTIESLQNSSKSTGSSTASSTPTSTLSTSPNIKIVIRQKRGSKKRNHRKRCSSVDSIDKLILSDSSSAKIRVIRSKSDGNKIPKSPKKRLKSRDSSSQPSGSDSVDGSPVKPKKEEPAQSPPENESSQSNVVKNVIKKFECEIIAQYNADTLTRKTASQSKPITKEKPKVPEKKSTLVVTKNLVVKDGVPKIKTVKPPAKELPKPEIVIKEKVDLPKKEEKKEPIYDKRRFKTNYIHADKMPLHVVEIVHEDTNEHIVSKDTSPVMNTSVIVVNSEPNDSPIRCVSEERSYEELSSRITPNESFLWRRKSSTQIYSDGDRSISDSSYSLSNVTLVNDPIEEPKLYEDSAHTHETESHSQSLTEINTENPESSSDFESNLVEAYNKEILVGFTSKPSKEAEVEDDYEPLEPYIVETPAEIVVPVKKIDRTSKINCPLPEIPKEEPLESQKPSKENIYQCLLEMRSHPEGDESSLHSYELCSNQMEERTRGDGDSDHGYEYCKSPIKPYCHASSAGIQIAEDYQPCQQNDKHYAISKSVSGASTVSYEKIGSERIYEKIPCRPPKSKDSSPSSYSNRHSIVSSDYNGYNEDENIYDTIKHSDGASLSHCYESIPNSPSFVKLRTNFKKQLASAVQKRLSFDTVSNVSQSTLSSEQKTNSIYGQRSVMSYGGQEAAFPAPGSDTSVSGSDRSDEWVDVSDEEKTDEQKIVIVRERSRGRKSPISWSQKVRHQWQKSPKQKAENKAPGLSEMVFLVAHGPRCGTAAWERAGRASPVRRREFTLRLRNRAHASTRDR</sequence>
<feature type="compositionally biased region" description="Polar residues" evidence="1">
    <location>
        <begin position="341"/>
        <end position="351"/>
    </location>
</feature>
<feature type="compositionally biased region" description="Basic and acidic residues" evidence="1">
    <location>
        <begin position="567"/>
        <end position="576"/>
    </location>
</feature>
<feature type="region of interest" description="Disordered" evidence="1">
    <location>
        <begin position="374"/>
        <end position="394"/>
    </location>
</feature>
<evidence type="ECO:0000256" key="1">
    <source>
        <dbReference type="SAM" id="MobiDB-lite"/>
    </source>
</evidence>
<protein>
    <submittedName>
        <fullName evidence="2">Uncharacterized protein</fullName>
    </submittedName>
</protein>
<evidence type="ECO:0000313" key="2">
    <source>
        <dbReference type="EMBL" id="KAG7306942.1"/>
    </source>
</evidence>
<dbReference type="EMBL" id="JAHIBW010000010">
    <property type="protein sequence ID" value="KAG7306942.1"/>
    <property type="molecule type" value="Genomic_DNA"/>
</dbReference>
<comment type="caution">
    <text evidence="2">The sequence shown here is derived from an EMBL/GenBank/DDBJ whole genome shotgun (WGS) entry which is preliminary data.</text>
</comment>
<dbReference type="Proteomes" id="UP000823941">
    <property type="component" value="Chromosome 10"/>
</dbReference>
<accession>A0ABQ7QPG8</accession>
<name>A0ABQ7QPG8_PLUXY</name>
<feature type="region of interest" description="Disordered" evidence="1">
    <location>
        <begin position="567"/>
        <end position="595"/>
    </location>
</feature>
<feature type="compositionally biased region" description="Basic residues" evidence="1">
    <location>
        <begin position="256"/>
        <end position="271"/>
    </location>
</feature>
<feature type="compositionally biased region" description="Low complexity" evidence="1">
    <location>
        <begin position="229"/>
        <end position="249"/>
    </location>
</feature>
<feature type="region of interest" description="Disordered" evidence="1">
    <location>
        <begin position="225"/>
        <end position="274"/>
    </location>
</feature>
<gene>
    <name evidence="2" type="ORF">JYU34_007065</name>
</gene>
<feature type="compositionally biased region" description="Polar residues" evidence="1">
    <location>
        <begin position="577"/>
        <end position="595"/>
    </location>
</feature>
<reference evidence="2 3" key="1">
    <citation type="submission" date="2021-06" db="EMBL/GenBank/DDBJ databases">
        <title>A haploid diamondback moth (Plutella xylostella L.) genome assembly resolves 31 chromosomes and identifies a diamide resistance mutation.</title>
        <authorList>
            <person name="Ward C.M."/>
            <person name="Perry K.D."/>
            <person name="Baker G."/>
            <person name="Powis K."/>
            <person name="Heckel D.G."/>
            <person name="Baxter S.W."/>
        </authorList>
    </citation>
    <scope>NUCLEOTIDE SEQUENCE [LARGE SCALE GENOMIC DNA]</scope>
    <source>
        <strain evidence="2 3">LV</strain>
        <tissue evidence="2">Single pupa</tissue>
    </source>
</reference>
<feature type="compositionally biased region" description="Basic and acidic residues" evidence="1">
    <location>
        <begin position="383"/>
        <end position="394"/>
    </location>
</feature>
<feature type="compositionally biased region" description="Low complexity" evidence="1">
    <location>
        <begin position="315"/>
        <end position="330"/>
    </location>
</feature>
<feature type="compositionally biased region" description="Basic and acidic residues" evidence="1">
    <location>
        <begin position="776"/>
        <end position="786"/>
    </location>
</feature>
<feature type="region of interest" description="Disordered" evidence="1">
    <location>
        <begin position="937"/>
        <end position="962"/>
    </location>
</feature>
<feature type="region of interest" description="Disordered" evidence="1">
    <location>
        <begin position="291"/>
        <end position="351"/>
    </location>
</feature>
<keyword evidence="3" id="KW-1185">Reference proteome</keyword>
<feature type="region of interest" description="Disordered" evidence="1">
    <location>
        <begin position="166"/>
        <end position="186"/>
    </location>
</feature>
<feature type="region of interest" description="Disordered" evidence="1">
    <location>
        <begin position="890"/>
        <end position="917"/>
    </location>
</feature>
<proteinExistence type="predicted"/>
<feature type="region of interest" description="Disordered" evidence="1">
    <location>
        <begin position="776"/>
        <end position="804"/>
    </location>
</feature>